<dbReference type="PANTHER" id="PTHR24206">
    <property type="entry name" value="OS06G0237300 PROTEIN"/>
    <property type="match status" value="1"/>
</dbReference>
<dbReference type="Proteomes" id="UP000639772">
    <property type="component" value="Unassembled WGS sequence"/>
</dbReference>
<dbReference type="CDD" id="cd09441">
    <property type="entry name" value="LIM2_SF3"/>
    <property type="match status" value="1"/>
</dbReference>
<evidence type="ECO:0000259" key="6">
    <source>
        <dbReference type="PROSITE" id="PS50023"/>
    </source>
</evidence>
<dbReference type="Gene3D" id="2.10.110.10">
    <property type="entry name" value="Cysteine Rich Protein"/>
    <property type="match status" value="1"/>
</dbReference>
<name>A0A835PIN6_VANPL</name>
<evidence type="ECO:0000313" key="7">
    <source>
        <dbReference type="EMBL" id="KAG0453919.1"/>
    </source>
</evidence>
<dbReference type="PROSITE" id="PS50023">
    <property type="entry name" value="LIM_DOMAIN_2"/>
    <property type="match status" value="1"/>
</dbReference>
<feature type="region of interest" description="Disordered" evidence="5">
    <location>
        <begin position="106"/>
        <end position="190"/>
    </location>
</feature>
<protein>
    <recommendedName>
        <fullName evidence="6">LIM zinc-binding domain-containing protein</fullName>
    </recommendedName>
</protein>
<dbReference type="SMART" id="SM00132">
    <property type="entry name" value="LIM"/>
    <property type="match status" value="1"/>
</dbReference>
<dbReference type="AlphaFoldDB" id="A0A835PIN6"/>
<evidence type="ECO:0000313" key="8">
    <source>
        <dbReference type="Proteomes" id="UP000639772"/>
    </source>
</evidence>
<comment type="caution">
    <text evidence="7">The sequence shown here is derived from an EMBL/GenBank/DDBJ whole genome shotgun (WGS) entry which is preliminary data.</text>
</comment>
<dbReference type="Pfam" id="PF00412">
    <property type="entry name" value="LIM"/>
    <property type="match status" value="1"/>
</dbReference>
<keyword evidence="3 4" id="KW-0440">LIM domain</keyword>
<dbReference type="SUPFAM" id="SSF57716">
    <property type="entry name" value="Glucocorticoid receptor-like (DNA-binding domain)"/>
    <property type="match status" value="3"/>
</dbReference>
<sequence length="206" mass="23244">MDGVLYCKTHFEQLFKETGSFTKNFHTRTQDKCAVCGKTAYPLEKITVDGEIYHKTCFKCSHGGCTLTASSYAALDGILYCKHHFAQLFMEKGSYNHLNKTTPIKKKEEGMAADSRIETSEGVEEEAEKKQEGEEDTKEKKNANSIDPEMNQTRVSKGKIKGGKTNSKKHKKVSPQNRQSEEPQHKAMLSWIISTDKHKNYVSSAI</sequence>
<keyword evidence="2 4" id="KW-0862">Zinc</keyword>
<proteinExistence type="predicted"/>
<gene>
    <name evidence="7" type="ORF">HPP92_025223</name>
</gene>
<dbReference type="EMBL" id="JADCNM010000014">
    <property type="protein sequence ID" value="KAG0453919.1"/>
    <property type="molecule type" value="Genomic_DNA"/>
</dbReference>
<evidence type="ECO:0000256" key="4">
    <source>
        <dbReference type="PROSITE-ProRule" id="PRU00125"/>
    </source>
</evidence>
<feature type="domain" description="LIM zinc-binding" evidence="6">
    <location>
        <begin position="31"/>
        <end position="91"/>
    </location>
</feature>
<dbReference type="OrthoDB" id="6129702at2759"/>
<dbReference type="GO" id="GO:0046872">
    <property type="term" value="F:metal ion binding"/>
    <property type="evidence" value="ECO:0007669"/>
    <property type="project" value="UniProtKB-KW"/>
</dbReference>
<evidence type="ECO:0000256" key="1">
    <source>
        <dbReference type="ARBA" id="ARBA00022723"/>
    </source>
</evidence>
<dbReference type="GO" id="GO:0051017">
    <property type="term" value="P:actin filament bundle assembly"/>
    <property type="evidence" value="ECO:0007669"/>
    <property type="project" value="UniProtKB-ARBA"/>
</dbReference>
<reference evidence="7 8" key="1">
    <citation type="journal article" date="2020" name="Nat. Food">
        <title>A phased Vanilla planifolia genome enables genetic improvement of flavour and production.</title>
        <authorList>
            <person name="Hasing T."/>
            <person name="Tang H."/>
            <person name="Brym M."/>
            <person name="Khazi F."/>
            <person name="Huang T."/>
            <person name="Chambers A.H."/>
        </authorList>
    </citation>
    <scope>NUCLEOTIDE SEQUENCE [LARGE SCALE GENOMIC DNA]</scope>
    <source>
        <tissue evidence="7">Leaf</tissue>
    </source>
</reference>
<feature type="compositionally biased region" description="Basic and acidic residues" evidence="5">
    <location>
        <begin position="127"/>
        <end position="142"/>
    </location>
</feature>
<organism evidence="7 8">
    <name type="scientific">Vanilla planifolia</name>
    <name type="common">Vanilla</name>
    <dbReference type="NCBI Taxonomy" id="51239"/>
    <lineage>
        <taxon>Eukaryota</taxon>
        <taxon>Viridiplantae</taxon>
        <taxon>Streptophyta</taxon>
        <taxon>Embryophyta</taxon>
        <taxon>Tracheophyta</taxon>
        <taxon>Spermatophyta</taxon>
        <taxon>Magnoliopsida</taxon>
        <taxon>Liliopsida</taxon>
        <taxon>Asparagales</taxon>
        <taxon>Orchidaceae</taxon>
        <taxon>Vanilloideae</taxon>
        <taxon>Vanilleae</taxon>
        <taxon>Vanilla</taxon>
    </lineage>
</organism>
<feature type="compositionally biased region" description="Basic and acidic residues" evidence="5">
    <location>
        <begin position="106"/>
        <end position="119"/>
    </location>
</feature>
<dbReference type="FunFam" id="2.10.110.10:FF:000002">
    <property type="entry name" value="LIM domain and actin-binding 1"/>
    <property type="match status" value="1"/>
</dbReference>
<accession>A0A835PIN6</accession>
<keyword evidence="1 4" id="KW-0479">Metal-binding</keyword>
<evidence type="ECO:0000256" key="5">
    <source>
        <dbReference type="SAM" id="MobiDB-lite"/>
    </source>
</evidence>
<dbReference type="InterPro" id="IPR001781">
    <property type="entry name" value="Znf_LIM"/>
</dbReference>
<feature type="compositionally biased region" description="Basic residues" evidence="5">
    <location>
        <begin position="156"/>
        <end position="173"/>
    </location>
</feature>
<evidence type="ECO:0000256" key="2">
    <source>
        <dbReference type="ARBA" id="ARBA00022833"/>
    </source>
</evidence>
<evidence type="ECO:0000256" key="3">
    <source>
        <dbReference type="ARBA" id="ARBA00023038"/>
    </source>
</evidence>
<dbReference type="GO" id="GO:0051015">
    <property type="term" value="F:actin filament binding"/>
    <property type="evidence" value="ECO:0007669"/>
    <property type="project" value="UniProtKB-ARBA"/>
</dbReference>